<organism evidence="2 3">
    <name type="scientific">Durusdinium trenchii</name>
    <dbReference type="NCBI Taxonomy" id="1381693"/>
    <lineage>
        <taxon>Eukaryota</taxon>
        <taxon>Sar</taxon>
        <taxon>Alveolata</taxon>
        <taxon>Dinophyceae</taxon>
        <taxon>Suessiales</taxon>
        <taxon>Symbiodiniaceae</taxon>
        <taxon>Durusdinium</taxon>
    </lineage>
</organism>
<comment type="caution">
    <text evidence="2">The sequence shown here is derived from an EMBL/GenBank/DDBJ whole genome shotgun (WGS) entry which is preliminary data.</text>
</comment>
<feature type="compositionally biased region" description="Polar residues" evidence="1">
    <location>
        <begin position="246"/>
        <end position="264"/>
    </location>
</feature>
<dbReference type="EMBL" id="CAXAMN010028317">
    <property type="protein sequence ID" value="CAK9116110.1"/>
    <property type="molecule type" value="Genomic_DNA"/>
</dbReference>
<proteinExistence type="predicted"/>
<dbReference type="Proteomes" id="UP001642484">
    <property type="component" value="Unassembled WGS sequence"/>
</dbReference>
<feature type="compositionally biased region" description="Basic and acidic residues" evidence="1">
    <location>
        <begin position="51"/>
        <end position="79"/>
    </location>
</feature>
<feature type="compositionally biased region" description="Low complexity" evidence="1">
    <location>
        <begin position="214"/>
        <end position="228"/>
    </location>
</feature>
<name>A0ABP0SUJ4_9DINO</name>
<feature type="compositionally biased region" description="Low complexity" evidence="1">
    <location>
        <begin position="92"/>
        <end position="102"/>
    </location>
</feature>
<feature type="region of interest" description="Disordered" evidence="1">
    <location>
        <begin position="199"/>
        <end position="305"/>
    </location>
</feature>
<accession>A0ABP0SUJ4</accession>
<feature type="region of interest" description="Disordered" evidence="1">
    <location>
        <begin position="1"/>
        <end position="164"/>
    </location>
</feature>
<feature type="compositionally biased region" description="Basic and acidic residues" evidence="1">
    <location>
        <begin position="144"/>
        <end position="164"/>
    </location>
</feature>
<keyword evidence="3" id="KW-1185">Reference proteome</keyword>
<reference evidence="2 3" key="1">
    <citation type="submission" date="2024-02" db="EMBL/GenBank/DDBJ databases">
        <authorList>
            <person name="Chen Y."/>
            <person name="Shah S."/>
            <person name="Dougan E. K."/>
            <person name="Thang M."/>
            <person name="Chan C."/>
        </authorList>
    </citation>
    <scope>NUCLEOTIDE SEQUENCE [LARGE SCALE GENOMIC DNA]</scope>
</reference>
<evidence type="ECO:0000313" key="3">
    <source>
        <dbReference type="Proteomes" id="UP001642484"/>
    </source>
</evidence>
<protein>
    <submittedName>
        <fullName evidence="2">Uncharacterized protein</fullName>
    </submittedName>
</protein>
<evidence type="ECO:0000256" key="1">
    <source>
        <dbReference type="SAM" id="MobiDB-lite"/>
    </source>
</evidence>
<evidence type="ECO:0000313" key="2">
    <source>
        <dbReference type="EMBL" id="CAK9116110.1"/>
    </source>
</evidence>
<feature type="compositionally biased region" description="Polar residues" evidence="1">
    <location>
        <begin position="12"/>
        <end position="26"/>
    </location>
</feature>
<gene>
    <name evidence="2" type="ORF">CCMP2556_LOCUS53783</name>
</gene>
<sequence length="305" mass="32090">MPQGSGEAGASQGDSGNEGTASSSWTRQRRPSVAASSVAENWSPDYAGSGGRRESSFKQDRRDSQVLGEFRDIYARRESQMSQGSGVGSMGLGSLPLSSASVRSKGGTGSEGTASGSWTRQRRPSVAASSVAENWSPDYAGSGGRRESSFKQDRRDSQVLGEFRDIYARRESQMSQGSGVGSMGLGSLPLSSASAAYLAVPGPRKSQRSPSGVFSASGSEFSFTSSASPKRMAGEFERLIPKGTPSKDSPSPYTSPFTSQQSSPRRSAATSSDKDRSAASSTSRRGSRRKSTLKRAGSNLLKDDK</sequence>